<feature type="disulfide bond" evidence="12">
    <location>
        <begin position="51"/>
        <end position="344"/>
    </location>
</feature>
<evidence type="ECO:0000313" key="17">
    <source>
        <dbReference type="Proteomes" id="UP000008672"/>
    </source>
</evidence>
<proteinExistence type="inferred from homology"/>
<dbReference type="GO" id="GO:0031410">
    <property type="term" value="C:cytoplasmic vesicle"/>
    <property type="evidence" value="ECO:0007669"/>
    <property type="project" value="TreeGrafter"/>
</dbReference>
<evidence type="ECO:0000256" key="11">
    <source>
        <dbReference type="PIRSR" id="PIRSR038193-2"/>
    </source>
</evidence>
<dbReference type="FunCoup" id="H2ZZ86">
    <property type="interactions" value="140"/>
</dbReference>
<dbReference type="RefSeq" id="XP_006012183.1">
    <property type="nucleotide sequence ID" value="XM_006012121.3"/>
</dbReference>
<dbReference type="SUPFAM" id="SSF51445">
    <property type="entry name" value="(Trans)glycosidases"/>
    <property type="match status" value="1"/>
</dbReference>
<dbReference type="GO" id="GO:0030214">
    <property type="term" value="P:hyaluronan catabolic process"/>
    <property type="evidence" value="ECO:0007669"/>
    <property type="project" value="TreeGrafter"/>
</dbReference>
<evidence type="ECO:0000256" key="10">
    <source>
        <dbReference type="PIRSR" id="PIRSR038193-1"/>
    </source>
</evidence>
<dbReference type="Ensembl" id="ENSLACT00000002729.2">
    <property type="protein sequence ID" value="ENSLACP00000002707.2"/>
    <property type="gene ID" value="ENSLACG00000002422.2"/>
</dbReference>
<dbReference type="eggNOG" id="ENOG502QTUU">
    <property type="taxonomic scope" value="Eukaryota"/>
</dbReference>
<feature type="active site" description="Proton donor" evidence="10">
    <location>
        <position position="139"/>
    </location>
</feature>
<evidence type="ECO:0000256" key="14">
    <source>
        <dbReference type="SAM" id="Phobius"/>
    </source>
</evidence>
<dbReference type="GO" id="GO:0005975">
    <property type="term" value="P:carbohydrate metabolic process"/>
    <property type="evidence" value="ECO:0007669"/>
    <property type="project" value="UniProtKB-UniRule"/>
</dbReference>
<sequence length="485" mass="55691">MKATGKKVLKIGLAVMFLFTLGSSQQVKQAKSPVLPDKPFIVVWNAPTEQCRLRYKVNLDLRVFDIVTNPNETLSGSNVTIFYHDRLGYYPYYSHHKKPVNGGLPQNESLAKHLKKAESDIDRFLPFKNFHGLGVIDWENWRPQWIRNWGLKDIYRNKSKELVKKYHPHWSVKKIRKEARKQFEAAGKDFMNRTLLLAEQMRPNGLWGYYLFPDCYNYDYKKDPHKYTGKCPDIEYIRNDRLLWLWEESTALYPSIYLEKKLKSTANALKFVHYRVKEAVRVASIAKKDYALPIFVYSRPFYTHSIQALTEEDLISTIGQSAAMGAAGVVLWGSMQYARSKKNCLLVKENIDGPLGHYVINVTSAAELCSKVLCSKNGKCIRQSLDSGTYLHLNPSSFTIKTNFATRGPKFFVTGEHTDEDVKAMKQKFMCQCYQGWVGMFCEQPDALATARLVQFPSGGTADLIMHLTLIILIIVLISQLIIRL</sequence>
<evidence type="ECO:0000256" key="6">
    <source>
        <dbReference type="ARBA" id="ARBA00022801"/>
    </source>
</evidence>
<dbReference type="GeneID" id="102356817"/>
<accession>H2ZZ86</accession>
<dbReference type="GeneTree" id="ENSGT01020000230364"/>
<dbReference type="InterPro" id="IPR018155">
    <property type="entry name" value="Hyaluronidase"/>
</dbReference>
<comment type="catalytic activity">
    <reaction evidence="1 13">
        <text>Random hydrolysis of (1-&gt;4)-linkages between N-acetyl-beta-D-glucosamine and D-glucuronate residues in hyaluronate.</text>
        <dbReference type="EC" id="3.2.1.35"/>
    </reaction>
</comment>
<feature type="signal peptide" evidence="15">
    <location>
        <begin position="1"/>
        <end position="24"/>
    </location>
</feature>
<dbReference type="FunFam" id="3.20.20.70:FF:000065">
    <property type="entry name" value="Hyaluronidase"/>
    <property type="match status" value="1"/>
</dbReference>
<evidence type="ECO:0000256" key="9">
    <source>
        <dbReference type="PIRNR" id="PIRNR038193"/>
    </source>
</evidence>
<evidence type="ECO:0000256" key="7">
    <source>
        <dbReference type="ARBA" id="ARBA00023157"/>
    </source>
</evidence>
<keyword evidence="7 12" id="KW-1015">Disulfide bond</keyword>
<evidence type="ECO:0000256" key="5">
    <source>
        <dbReference type="ARBA" id="ARBA00022525"/>
    </source>
</evidence>
<dbReference type="EMBL" id="AFYH01239407">
    <property type="status" value="NOT_ANNOTATED_CDS"/>
    <property type="molecule type" value="Genomic_DNA"/>
</dbReference>
<dbReference type="GO" id="GO:0004415">
    <property type="term" value="F:hyalurononglucosaminidase activity"/>
    <property type="evidence" value="ECO:0007669"/>
    <property type="project" value="UniProtKB-UniRule"/>
</dbReference>
<comment type="subunit">
    <text evidence="4">Monomer.</text>
</comment>
<evidence type="ECO:0000256" key="4">
    <source>
        <dbReference type="ARBA" id="ARBA00011245"/>
    </source>
</evidence>
<reference evidence="16" key="3">
    <citation type="submission" date="2025-09" db="UniProtKB">
        <authorList>
            <consortium name="Ensembl"/>
        </authorList>
    </citation>
    <scope>IDENTIFICATION</scope>
</reference>
<gene>
    <name evidence="16" type="primary">HYAL6</name>
</gene>
<dbReference type="InterPro" id="IPR017853">
    <property type="entry name" value="GH"/>
</dbReference>
<dbReference type="OrthoDB" id="5796153at2759"/>
<dbReference type="PANTHER" id="PTHR11769:SF9">
    <property type="entry name" value="HYALURONIDASE"/>
    <property type="match status" value="1"/>
</dbReference>
<dbReference type="InParanoid" id="H2ZZ86"/>
<feature type="disulfide bond" evidence="12">
    <location>
        <begin position="215"/>
        <end position="231"/>
    </location>
</feature>
<dbReference type="GO" id="GO:0005576">
    <property type="term" value="C:extracellular region"/>
    <property type="evidence" value="ECO:0007669"/>
    <property type="project" value="UniProtKB-SubCell"/>
</dbReference>
<keyword evidence="14" id="KW-0472">Membrane</keyword>
<dbReference type="EMBL" id="AFYH01239409">
    <property type="status" value="NOT_ANNOTATED_CDS"/>
    <property type="molecule type" value="Genomic_DNA"/>
</dbReference>
<evidence type="ECO:0000256" key="12">
    <source>
        <dbReference type="PIRSR" id="PIRSR038193-3"/>
    </source>
</evidence>
<dbReference type="KEGG" id="lcm:102356817"/>
<protein>
    <recommendedName>
        <fullName evidence="13">Hyaluronidase</fullName>
        <ecNumber evidence="13">3.2.1.35</ecNumber>
    </recommendedName>
</protein>
<dbReference type="HOGENOM" id="CLU_036366_0_0_1"/>
<evidence type="ECO:0000313" key="16">
    <source>
        <dbReference type="Ensembl" id="ENSLACP00000002707.2"/>
    </source>
</evidence>
<organism evidence="16 17">
    <name type="scientific">Latimeria chalumnae</name>
    <name type="common">Coelacanth</name>
    <dbReference type="NCBI Taxonomy" id="7897"/>
    <lineage>
        <taxon>Eukaryota</taxon>
        <taxon>Metazoa</taxon>
        <taxon>Chordata</taxon>
        <taxon>Craniata</taxon>
        <taxon>Vertebrata</taxon>
        <taxon>Euteleostomi</taxon>
        <taxon>Coelacanthiformes</taxon>
        <taxon>Coelacanthidae</taxon>
        <taxon>Latimeria</taxon>
    </lineage>
</organism>
<evidence type="ECO:0000256" key="1">
    <source>
        <dbReference type="ARBA" id="ARBA00000251"/>
    </source>
</evidence>
<dbReference type="OMA" id="VYCEIPQ"/>
<keyword evidence="15" id="KW-0732">Signal</keyword>
<dbReference type="EC" id="3.2.1.35" evidence="13"/>
<keyword evidence="5" id="KW-0964">Secreted</keyword>
<dbReference type="AlphaFoldDB" id="H2ZZ86"/>
<dbReference type="STRING" id="7897.ENSLACP00000002707"/>
<dbReference type="PIRSF" id="PIRSF038193">
    <property type="entry name" value="Hyaluronidase"/>
    <property type="match status" value="1"/>
</dbReference>
<dbReference type="EMBL" id="AFYH01239408">
    <property type="status" value="NOT_ANNOTATED_CDS"/>
    <property type="molecule type" value="Genomic_DNA"/>
</dbReference>
<comment type="similarity">
    <text evidence="3 9 13">Belongs to the glycosyl hydrolase 56 family.</text>
</comment>
<evidence type="ECO:0000256" key="2">
    <source>
        <dbReference type="ARBA" id="ARBA00004613"/>
    </source>
</evidence>
<comment type="subcellular location">
    <subcellularLocation>
        <location evidence="2">Secreted</location>
    </subcellularLocation>
</comment>
<dbReference type="Pfam" id="PF01630">
    <property type="entry name" value="Glyco_hydro_56"/>
    <property type="match status" value="1"/>
</dbReference>
<name>H2ZZ86_LATCH</name>
<dbReference type="CTD" id="74409"/>
<feature type="transmembrane region" description="Helical" evidence="14">
    <location>
        <begin position="464"/>
        <end position="483"/>
    </location>
</feature>
<dbReference type="GlyCosmos" id="H2ZZ86">
    <property type="glycosylation" value="1 site, No reported glycans"/>
</dbReference>
<reference evidence="17" key="1">
    <citation type="submission" date="2011-08" db="EMBL/GenBank/DDBJ databases">
        <title>The draft genome of Latimeria chalumnae.</title>
        <authorList>
            <person name="Di Palma F."/>
            <person name="Alfoldi J."/>
            <person name="Johnson J."/>
            <person name="Berlin A."/>
            <person name="Gnerre S."/>
            <person name="Jaffe D."/>
            <person name="MacCallum I."/>
            <person name="Young S."/>
            <person name="Walker B.J."/>
            <person name="Lander E."/>
            <person name="Lindblad-Toh K."/>
        </authorList>
    </citation>
    <scope>NUCLEOTIDE SEQUENCE [LARGE SCALE GENOMIC DNA]</scope>
    <source>
        <strain evidence="17">Wild caught</strain>
    </source>
</reference>
<feature type="disulfide bond" evidence="12">
    <location>
        <begin position="374"/>
        <end position="431"/>
    </location>
</feature>
<reference evidence="16" key="2">
    <citation type="submission" date="2025-08" db="UniProtKB">
        <authorList>
            <consortium name="Ensembl"/>
        </authorList>
    </citation>
    <scope>IDENTIFICATION</scope>
</reference>
<evidence type="ECO:0000256" key="8">
    <source>
        <dbReference type="ARBA" id="ARBA00023295"/>
    </source>
</evidence>
<feature type="disulfide bond" evidence="12">
    <location>
        <begin position="433"/>
        <end position="442"/>
    </location>
</feature>
<evidence type="ECO:0000256" key="13">
    <source>
        <dbReference type="RuleBase" id="RU610713"/>
    </source>
</evidence>
<keyword evidence="6 13" id="KW-0378">Hydrolase</keyword>
<evidence type="ECO:0000256" key="3">
    <source>
        <dbReference type="ARBA" id="ARBA00008871"/>
    </source>
</evidence>
<dbReference type="RefSeq" id="XP_064417590.1">
    <property type="nucleotide sequence ID" value="XM_064561520.1"/>
</dbReference>
<feature type="disulfide bond" evidence="12">
    <location>
        <begin position="369"/>
        <end position="380"/>
    </location>
</feature>
<dbReference type="Bgee" id="ENSLACG00000002422">
    <property type="expression patterns" value="Expressed in pelvic fin and 1 other cell type or tissue"/>
</dbReference>
<keyword evidence="14" id="KW-1133">Transmembrane helix</keyword>
<dbReference type="Gene3D" id="3.20.20.70">
    <property type="entry name" value="Aldolase class I"/>
    <property type="match status" value="1"/>
</dbReference>
<keyword evidence="17" id="KW-1185">Reference proteome</keyword>
<feature type="chain" id="PRO_5003578830" description="Hyaluronidase" evidence="15">
    <location>
        <begin position="25"/>
        <end position="485"/>
    </location>
</feature>
<keyword evidence="14" id="KW-0812">Transmembrane</keyword>
<dbReference type="InterPro" id="IPR013785">
    <property type="entry name" value="Aldolase_TIM"/>
</dbReference>
<dbReference type="PANTHER" id="PTHR11769">
    <property type="entry name" value="HYALURONIDASE"/>
    <property type="match status" value="1"/>
</dbReference>
<evidence type="ECO:0000256" key="15">
    <source>
        <dbReference type="SAM" id="SignalP"/>
    </source>
</evidence>
<dbReference type="PRINTS" id="PR00846">
    <property type="entry name" value="GLHYDRLASE56"/>
</dbReference>
<keyword evidence="8 13" id="KW-0326">Glycosidase</keyword>
<feature type="glycosylation site" description="N-linked (GlcNAc...) asparagine" evidence="11">
    <location>
        <position position="361"/>
    </location>
</feature>
<dbReference type="Proteomes" id="UP000008672">
    <property type="component" value="Unassembled WGS sequence"/>
</dbReference>